<evidence type="ECO:0000313" key="2">
    <source>
        <dbReference type="EMBL" id="MBW30735.1"/>
    </source>
</evidence>
<dbReference type="AlphaFoldDB" id="A0A2M3ZQG7"/>
<sequence>MTAFSTFFICFLIFGSVVPFLRFVTDEMTLSSSESSPPRPPRPPFRLRPLRFFSRSSSSSSSSKSAPSSMALSHSFSVRLSV</sequence>
<feature type="region of interest" description="Disordered" evidence="1">
    <location>
        <begin position="29"/>
        <end position="48"/>
    </location>
</feature>
<feature type="compositionally biased region" description="Pro residues" evidence="1">
    <location>
        <begin position="37"/>
        <end position="46"/>
    </location>
</feature>
<organism evidence="2">
    <name type="scientific">Anopheles braziliensis</name>
    <dbReference type="NCBI Taxonomy" id="58242"/>
    <lineage>
        <taxon>Eukaryota</taxon>
        <taxon>Metazoa</taxon>
        <taxon>Ecdysozoa</taxon>
        <taxon>Arthropoda</taxon>
        <taxon>Hexapoda</taxon>
        <taxon>Insecta</taxon>
        <taxon>Pterygota</taxon>
        <taxon>Neoptera</taxon>
        <taxon>Endopterygota</taxon>
        <taxon>Diptera</taxon>
        <taxon>Nematocera</taxon>
        <taxon>Culicoidea</taxon>
        <taxon>Culicidae</taxon>
        <taxon>Anophelinae</taxon>
        <taxon>Anopheles</taxon>
    </lineage>
</organism>
<name>A0A2M3ZQG7_9DIPT</name>
<reference evidence="2" key="1">
    <citation type="submission" date="2018-01" db="EMBL/GenBank/DDBJ databases">
        <title>An insight into the sialome of Amazonian anophelines.</title>
        <authorList>
            <person name="Ribeiro J.M."/>
            <person name="Scarpassa V."/>
            <person name="Calvo E."/>
        </authorList>
    </citation>
    <scope>NUCLEOTIDE SEQUENCE</scope>
    <source>
        <tissue evidence="2">Salivary glands</tissue>
    </source>
</reference>
<evidence type="ECO:0000256" key="1">
    <source>
        <dbReference type="SAM" id="MobiDB-lite"/>
    </source>
</evidence>
<proteinExistence type="predicted"/>
<dbReference type="EMBL" id="GGFM01009984">
    <property type="protein sequence ID" value="MBW30735.1"/>
    <property type="molecule type" value="Transcribed_RNA"/>
</dbReference>
<feature type="region of interest" description="Disordered" evidence="1">
    <location>
        <begin position="55"/>
        <end position="82"/>
    </location>
</feature>
<accession>A0A2M3ZQG7</accession>
<protein>
    <submittedName>
        <fullName evidence="2">Putative secreted peptide</fullName>
    </submittedName>
</protein>